<keyword evidence="4" id="KW-1185">Reference proteome</keyword>
<accession>A0A068UZS7</accession>
<evidence type="ECO:0000256" key="1">
    <source>
        <dbReference type="ARBA" id="ARBA00005474"/>
    </source>
</evidence>
<dbReference type="PROSITE" id="PS50891">
    <property type="entry name" value="LOB"/>
    <property type="match status" value="1"/>
</dbReference>
<name>A0A068UZS7_COFCA</name>
<dbReference type="Gramene" id="CDP13931">
    <property type="protein sequence ID" value="CDP13931"/>
    <property type="gene ID" value="GSCOC_T00039075001"/>
</dbReference>
<evidence type="ECO:0000313" key="4">
    <source>
        <dbReference type="Proteomes" id="UP000295252"/>
    </source>
</evidence>
<organism evidence="3 4">
    <name type="scientific">Coffea canephora</name>
    <name type="common">Robusta coffee</name>
    <dbReference type="NCBI Taxonomy" id="49390"/>
    <lineage>
        <taxon>Eukaryota</taxon>
        <taxon>Viridiplantae</taxon>
        <taxon>Streptophyta</taxon>
        <taxon>Embryophyta</taxon>
        <taxon>Tracheophyta</taxon>
        <taxon>Spermatophyta</taxon>
        <taxon>Magnoliopsida</taxon>
        <taxon>eudicotyledons</taxon>
        <taxon>Gunneridae</taxon>
        <taxon>Pentapetalae</taxon>
        <taxon>asterids</taxon>
        <taxon>lamiids</taxon>
        <taxon>Gentianales</taxon>
        <taxon>Rubiaceae</taxon>
        <taxon>Ixoroideae</taxon>
        <taxon>Gardenieae complex</taxon>
        <taxon>Bertiereae - Coffeeae clade</taxon>
        <taxon>Coffeeae</taxon>
        <taxon>Coffea</taxon>
    </lineage>
</organism>
<dbReference type="PhylomeDB" id="A0A068UZS7"/>
<dbReference type="STRING" id="49390.A0A068UZS7"/>
<comment type="similarity">
    <text evidence="1">Belongs to the LOB domain-containing protein family.</text>
</comment>
<protein>
    <recommendedName>
        <fullName evidence="2">LOB domain-containing protein</fullName>
    </recommendedName>
</protein>
<dbReference type="InterPro" id="IPR004883">
    <property type="entry name" value="LOB"/>
</dbReference>
<proteinExistence type="inferred from homology"/>
<evidence type="ECO:0000259" key="2">
    <source>
        <dbReference type="PROSITE" id="PS50891"/>
    </source>
</evidence>
<sequence length="237" mass="25915">MIISHFTKKRKKEKKDHGTSLIIDHYFFFSFFGGDGIRRGSSVLPGRCLSVIRPCAACKQMRRRCSAKKCPFSPYFPPSEPLRFASVHRVFGASNVSKMLAEVPESLRAEVAISLVYEADARLRDPVYGCTAEISALQRQVESLQQQLNSAWDELLKYKNPHHEADIFNAEPPPSHDVALLPSVATTAAFPPPPSPTVLLVPPPPPTSSGSLLLSSSASSNQYCPLSAAADFSTISN</sequence>
<reference evidence="4" key="1">
    <citation type="journal article" date="2014" name="Science">
        <title>The coffee genome provides insight into the convergent evolution of caffeine biosynthesis.</title>
        <authorList>
            <person name="Denoeud F."/>
            <person name="Carretero-Paulet L."/>
            <person name="Dereeper A."/>
            <person name="Droc G."/>
            <person name="Guyot R."/>
            <person name="Pietrella M."/>
            <person name="Zheng C."/>
            <person name="Alberti A."/>
            <person name="Anthony F."/>
            <person name="Aprea G."/>
            <person name="Aury J.M."/>
            <person name="Bento P."/>
            <person name="Bernard M."/>
            <person name="Bocs S."/>
            <person name="Campa C."/>
            <person name="Cenci A."/>
            <person name="Combes M.C."/>
            <person name="Crouzillat D."/>
            <person name="Da Silva C."/>
            <person name="Daddiego L."/>
            <person name="De Bellis F."/>
            <person name="Dussert S."/>
            <person name="Garsmeur O."/>
            <person name="Gayraud T."/>
            <person name="Guignon V."/>
            <person name="Jahn K."/>
            <person name="Jamilloux V."/>
            <person name="Joet T."/>
            <person name="Labadie K."/>
            <person name="Lan T."/>
            <person name="Leclercq J."/>
            <person name="Lepelley M."/>
            <person name="Leroy T."/>
            <person name="Li L.T."/>
            <person name="Librado P."/>
            <person name="Lopez L."/>
            <person name="Munoz A."/>
            <person name="Noel B."/>
            <person name="Pallavicini A."/>
            <person name="Perrotta G."/>
            <person name="Poncet V."/>
            <person name="Pot D."/>
            <person name="Priyono X."/>
            <person name="Rigoreau M."/>
            <person name="Rouard M."/>
            <person name="Rozas J."/>
            <person name="Tranchant-Dubreuil C."/>
            <person name="VanBuren R."/>
            <person name="Zhang Q."/>
            <person name="Andrade A.C."/>
            <person name="Argout X."/>
            <person name="Bertrand B."/>
            <person name="de Kochko A."/>
            <person name="Graziosi G."/>
            <person name="Henry R.J."/>
            <person name="Jayarama X."/>
            <person name="Ming R."/>
            <person name="Nagai C."/>
            <person name="Rounsley S."/>
            <person name="Sankoff D."/>
            <person name="Giuliano G."/>
            <person name="Albert V.A."/>
            <person name="Wincker P."/>
            <person name="Lashermes P."/>
        </authorList>
    </citation>
    <scope>NUCLEOTIDE SEQUENCE [LARGE SCALE GENOMIC DNA]</scope>
    <source>
        <strain evidence="4">cv. DH200-94</strain>
    </source>
</reference>
<feature type="domain" description="LOB" evidence="2">
    <location>
        <begin position="53"/>
        <end position="155"/>
    </location>
</feature>
<dbReference type="Pfam" id="PF03195">
    <property type="entry name" value="LOB"/>
    <property type="match status" value="1"/>
</dbReference>
<dbReference type="PANTHER" id="PTHR31301">
    <property type="entry name" value="LOB DOMAIN-CONTAINING PROTEIN 4-RELATED"/>
    <property type="match status" value="1"/>
</dbReference>
<gene>
    <name evidence="3" type="ORF">GSCOC_T00039075001</name>
</gene>
<dbReference type="AlphaFoldDB" id="A0A068UZS7"/>
<dbReference type="Proteomes" id="UP000295252">
    <property type="component" value="Chromosome IV"/>
</dbReference>
<dbReference type="EMBL" id="HG739162">
    <property type="protein sequence ID" value="CDP13931.1"/>
    <property type="molecule type" value="Genomic_DNA"/>
</dbReference>
<dbReference type="InParanoid" id="A0A068UZS7"/>
<evidence type="ECO:0000313" key="3">
    <source>
        <dbReference type="EMBL" id="CDP13931.1"/>
    </source>
</evidence>
<dbReference type="PANTHER" id="PTHR31301:SF87">
    <property type="entry name" value="LOB DOMAIN-CONTAINING PROTEIN 15"/>
    <property type="match status" value="1"/>
</dbReference>